<comment type="caution">
    <text evidence="3">The sequence shown here is derived from an EMBL/GenBank/DDBJ whole genome shotgun (WGS) entry which is preliminary data.</text>
</comment>
<dbReference type="Pfam" id="PF04314">
    <property type="entry name" value="PCuAC"/>
    <property type="match status" value="1"/>
</dbReference>
<feature type="signal peptide" evidence="2">
    <location>
        <begin position="1"/>
        <end position="27"/>
    </location>
</feature>
<dbReference type="PANTHER" id="PTHR36302:SF1">
    <property type="entry name" value="COPPER CHAPERONE PCU(A)C"/>
    <property type="match status" value="1"/>
</dbReference>
<keyword evidence="4" id="KW-1185">Reference proteome</keyword>
<dbReference type="SUPFAM" id="SSF110087">
    <property type="entry name" value="DR1885-like metal-binding protein"/>
    <property type="match status" value="1"/>
</dbReference>
<evidence type="ECO:0008006" key="5">
    <source>
        <dbReference type="Google" id="ProtNLM"/>
    </source>
</evidence>
<proteinExistence type="predicted"/>
<accession>A0A447CT25</accession>
<keyword evidence="2" id="KW-0732">Signal</keyword>
<dbReference type="InterPro" id="IPR058248">
    <property type="entry name" value="Lxx211020-like"/>
</dbReference>
<sequence length="193" mass="19656">MTRFTTTLVSTLALAAGLAAASAPALAQGSGHHGAPAQESKEAIKAGALRIETPWSRATPGGAKVAGGFMSITNTGSEPDRLIGGAMPRAGRFEVHEMKTENGIMTMRPLADGLVIPPGATVTLKPGSYHVMFMDLKEPLKDGETIEGELRFEKAGTVTVRYAVQPIGATTPGGGGASGKESGSKSGGGHHGH</sequence>
<dbReference type="Gene3D" id="2.60.40.1890">
    <property type="entry name" value="PCu(A)C copper chaperone"/>
    <property type="match status" value="1"/>
</dbReference>
<name>A0A447CT25_9BRAD</name>
<evidence type="ECO:0000256" key="2">
    <source>
        <dbReference type="SAM" id="SignalP"/>
    </source>
</evidence>
<reference evidence="4" key="1">
    <citation type="submission" date="2018-10" db="EMBL/GenBank/DDBJ databases">
        <authorList>
            <person name="Peiro R."/>
            <person name="Begona"/>
            <person name="Cbmso G."/>
            <person name="Lopez M."/>
            <person name="Gonzalez S."/>
            <person name="Sacristan E."/>
            <person name="Castillo E."/>
        </authorList>
    </citation>
    <scope>NUCLEOTIDE SEQUENCE [LARGE SCALE GENOMIC DNA]</scope>
</reference>
<dbReference type="RefSeq" id="WP_129608532.1">
    <property type="nucleotide sequence ID" value="NZ_UWOC01000129.1"/>
</dbReference>
<dbReference type="InterPro" id="IPR007410">
    <property type="entry name" value="LpqE-like"/>
</dbReference>
<dbReference type="Proteomes" id="UP000289200">
    <property type="component" value="Unassembled WGS sequence"/>
</dbReference>
<evidence type="ECO:0000313" key="4">
    <source>
        <dbReference type="Proteomes" id="UP000289200"/>
    </source>
</evidence>
<dbReference type="OrthoDB" id="9796962at2"/>
<dbReference type="InterPro" id="IPR036182">
    <property type="entry name" value="PCuAC_sf"/>
</dbReference>
<feature type="chain" id="PRO_5019078105" description="Copper chaperone PCu(A)C" evidence="2">
    <location>
        <begin position="28"/>
        <end position="193"/>
    </location>
</feature>
<evidence type="ECO:0000313" key="3">
    <source>
        <dbReference type="EMBL" id="VCU08426.1"/>
    </source>
</evidence>
<gene>
    <name evidence="3" type="ORF">RHODGE_RHODGE_01596</name>
</gene>
<organism evidence="3 4">
    <name type="scientific">Rhodoplanes serenus</name>
    <dbReference type="NCBI Taxonomy" id="200615"/>
    <lineage>
        <taxon>Bacteria</taxon>
        <taxon>Pseudomonadati</taxon>
        <taxon>Pseudomonadota</taxon>
        <taxon>Alphaproteobacteria</taxon>
        <taxon>Hyphomicrobiales</taxon>
        <taxon>Nitrobacteraceae</taxon>
        <taxon>Rhodoplanes</taxon>
    </lineage>
</organism>
<dbReference type="PANTHER" id="PTHR36302">
    <property type="entry name" value="BLR7088 PROTEIN"/>
    <property type="match status" value="1"/>
</dbReference>
<feature type="region of interest" description="Disordered" evidence="1">
    <location>
        <begin position="167"/>
        <end position="193"/>
    </location>
</feature>
<dbReference type="AlphaFoldDB" id="A0A447CT25"/>
<evidence type="ECO:0000256" key="1">
    <source>
        <dbReference type="SAM" id="MobiDB-lite"/>
    </source>
</evidence>
<dbReference type="EMBL" id="UWOC01000129">
    <property type="protein sequence ID" value="VCU08426.1"/>
    <property type="molecule type" value="Genomic_DNA"/>
</dbReference>
<protein>
    <recommendedName>
        <fullName evidence="5">Copper chaperone PCu(A)C</fullName>
    </recommendedName>
</protein>